<evidence type="ECO:0000313" key="1">
    <source>
        <dbReference type="EMBL" id="PRT54557.1"/>
    </source>
</evidence>
<keyword evidence="2" id="KW-1185">Reference proteome</keyword>
<dbReference type="EMBL" id="NDIQ01000021">
    <property type="protein sequence ID" value="PRT54557.1"/>
    <property type="molecule type" value="Genomic_DNA"/>
</dbReference>
<name>A0A2T0FHX0_9ASCO</name>
<accession>A0A2T0FHX0</accession>
<dbReference type="AlphaFoldDB" id="A0A2T0FHX0"/>
<comment type="caution">
    <text evidence="1">The sequence shown here is derived from an EMBL/GenBank/DDBJ whole genome shotgun (WGS) entry which is preliminary data.</text>
</comment>
<gene>
    <name evidence="1" type="ORF">B9G98_02177</name>
</gene>
<dbReference type="GeneID" id="36515925"/>
<reference evidence="1 2" key="1">
    <citation type="submission" date="2017-04" db="EMBL/GenBank/DDBJ databases">
        <title>Genome sequencing of [Candida] sorbophila.</title>
        <authorList>
            <person name="Ahn J.O."/>
        </authorList>
    </citation>
    <scope>NUCLEOTIDE SEQUENCE [LARGE SCALE GENOMIC DNA]</scope>
    <source>
        <strain evidence="1 2">DS02</strain>
    </source>
</reference>
<organism evidence="1 2">
    <name type="scientific">Wickerhamiella sorbophila</name>
    <dbReference type="NCBI Taxonomy" id="45607"/>
    <lineage>
        <taxon>Eukaryota</taxon>
        <taxon>Fungi</taxon>
        <taxon>Dikarya</taxon>
        <taxon>Ascomycota</taxon>
        <taxon>Saccharomycotina</taxon>
        <taxon>Dipodascomycetes</taxon>
        <taxon>Dipodascales</taxon>
        <taxon>Trichomonascaceae</taxon>
        <taxon>Wickerhamiella</taxon>
    </lineage>
</organism>
<dbReference type="RefSeq" id="XP_024664502.1">
    <property type="nucleotide sequence ID" value="XM_024808734.1"/>
</dbReference>
<proteinExistence type="predicted"/>
<protein>
    <submittedName>
        <fullName evidence="1">Uncharacterized protein</fullName>
    </submittedName>
</protein>
<sequence>MALSNIPQAVAPGDTFSFSLHLRHSCSGSVLGFVRVEIIGTEHTIAGNWGDSNPSSRIFTLLSTEIPLNCLNSGKEEIIPLALQFPCAIQAPNGHIHCVIPPTVGSYQQVCRPVKGICVQYFLKVSAPGSSAATQKELVALPKETGFDIKRFVDISGAPLYRQYSLKKQLRGSLLCSSNKNELLLSGGVLFGAEGEANFNLSFAHPNHPSFSISYALYQVHYSTLSKMGQILDETKNIQMRRIKIFSKDVPDFTWTEKLRVLTVPYTIADAEPNFVSEITALSYFFEIRIKFRWGLAKLAVPLVLGNEPSSPPAYHV</sequence>
<evidence type="ECO:0000313" key="2">
    <source>
        <dbReference type="Proteomes" id="UP000238350"/>
    </source>
</evidence>
<dbReference type="Proteomes" id="UP000238350">
    <property type="component" value="Unassembled WGS sequence"/>
</dbReference>